<feature type="coiled-coil region" evidence="1">
    <location>
        <begin position="271"/>
        <end position="328"/>
    </location>
</feature>
<accession>A0ABN9M4S3</accession>
<keyword evidence="1" id="KW-0175">Coiled coil</keyword>
<dbReference type="Proteomes" id="UP001176940">
    <property type="component" value="Unassembled WGS sequence"/>
</dbReference>
<dbReference type="InterPro" id="IPR038800">
    <property type="entry name" value="CCDC17"/>
</dbReference>
<evidence type="ECO:0000313" key="4">
    <source>
        <dbReference type="Proteomes" id="UP001176940"/>
    </source>
</evidence>
<evidence type="ECO:0000256" key="2">
    <source>
        <dbReference type="SAM" id="MobiDB-lite"/>
    </source>
</evidence>
<protein>
    <recommendedName>
        <fullName evidence="5">Coiled-coil domain-containing protein 17</fullName>
    </recommendedName>
</protein>
<comment type="caution">
    <text evidence="3">The sequence shown here is derived from an EMBL/GenBank/DDBJ whole genome shotgun (WGS) entry which is preliminary data.</text>
</comment>
<feature type="compositionally biased region" description="Basic and acidic residues" evidence="2">
    <location>
        <begin position="652"/>
        <end position="667"/>
    </location>
</feature>
<feature type="region of interest" description="Disordered" evidence="2">
    <location>
        <begin position="330"/>
        <end position="391"/>
    </location>
</feature>
<dbReference type="PANTHER" id="PTHR33820">
    <property type="entry name" value="COILED-COIL DOMAIN-CONTAINING PROTEIN 17"/>
    <property type="match status" value="1"/>
</dbReference>
<evidence type="ECO:0000256" key="1">
    <source>
        <dbReference type="SAM" id="Coils"/>
    </source>
</evidence>
<dbReference type="EMBL" id="CAUEEQ010037433">
    <property type="protein sequence ID" value="CAJ0953859.1"/>
    <property type="molecule type" value="Genomic_DNA"/>
</dbReference>
<feature type="region of interest" description="Disordered" evidence="2">
    <location>
        <begin position="600"/>
        <end position="674"/>
    </location>
</feature>
<sequence>MQQLPVNVKSTMSDLGSHRCHNCHMAFRSFSLLEKHREKFCIGSQIGDPTVLSSRYPGMAAHPRLSAAREFPPMAETPDFQTRDSIARLRAKENLLNEREQRLMGEYGAQPGNLTDSRALMSLTEEFHKLRKSLEVSVPTLRSVQLQHGLSSHWDREYRERILEMTEAHERHLADIQARNQALEDGNQGTHRVTKRGPALSYPMFTLVTSEDIAGSLAYVQSGGNDAVVLAQMRDLQAEALTFEEISYKQDRKEKKKKRNDGAPRTLDVELMAVELENQRLEEEIFNLKLHRSRKKIENGDSEIAELQREHLQQMSQLQADIEMLKRDVTRMPPRGGHGPPPFQPPPLAPPLPPPVHPSGQPLGRPQPTIAMGGLESMRPPSPSTNRHLLEPLDALGPAPYDPVAGFVIFYDFILGLEPTFQKVRLMSGLYGNGHRMGQPSTLPDALCEVWNSSQHLANNPRGNIAMLRAKQPIPRVRPSASISLVMEFQVAGGFNTYGQEVQHMSPSGWTKLDLFDQHNQVLSGRWKLPVRALPLRPGLSTGQLNTVPQVGTAELYLRIINARDADLQSMAEIDPRNSLLYSYPPLILRRIRKMEISGGHMPGPAAAPIDNPAPQPAHQQPPSSFHLALSPYTDYVDPPPVQELPNQPKPSQRDEGAGEKGIKKEPGAGTRVGFIIDRVTEAPPGDGTLRLTGYHMNTGQAILGDLNV</sequence>
<dbReference type="PANTHER" id="PTHR33820:SF4">
    <property type="entry name" value="COILED-COIL DOMAIN-CONTAINING PROTEIN 17"/>
    <property type="match status" value="1"/>
</dbReference>
<reference evidence="3" key="1">
    <citation type="submission" date="2023-07" db="EMBL/GenBank/DDBJ databases">
        <authorList>
            <person name="Stuckert A."/>
        </authorList>
    </citation>
    <scope>NUCLEOTIDE SEQUENCE</scope>
</reference>
<proteinExistence type="predicted"/>
<feature type="compositionally biased region" description="Pro residues" evidence="2">
    <location>
        <begin position="339"/>
        <end position="357"/>
    </location>
</feature>
<organism evidence="3 4">
    <name type="scientific">Ranitomeya imitator</name>
    <name type="common">mimic poison frog</name>
    <dbReference type="NCBI Taxonomy" id="111125"/>
    <lineage>
        <taxon>Eukaryota</taxon>
        <taxon>Metazoa</taxon>
        <taxon>Chordata</taxon>
        <taxon>Craniata</taxon>
        <taxon>Vertebrata</taxon>
        <taxon>Euteleostomi</taxon>
        <taxon>Amphibia</taxon>
        <taxon>Batrachia</taxon>
        <taxon>Anura</taxon>
        <taxon>Neobatrachia</taxon>
        <taxon>Hyloidea</taxon>
        <taxon>Dendrobatidae</taxon>
        <taxon>Dendrobatinae</taxon>
        <taxon>Ranitomeya</taxon>
    </lineage>
</organism>
<name>A0ABN9M4S3_9NEOB</name>
<evidence type="ECO:0008006" key="5">
    <source>
        <dbReference type="Google" id="ProtNLM"/>
    </source>
</evidence>
<gene>
    <name evidence="3" type="ORF">RIMI_LOCUS14480004</name>
</gene>
<keyword evidence="4" id="KW-1185">Reference proteome</keyword>
<evidence type="ECO:0000313" key="3">
    <source>
        <dbReference type="EMBL" id="CAJ0953859.1"/>
    </source>
</evidence>